<reference evidence="2 3" key="1">
    <citation type="submission" date="2021-07" db="EMBL/GenBank/DDBJ databases">
        <title>Paraburkholderia edwinii protects Aspergillus sp. from phenazines by acting as a toxin sponge.</title>
        <authorList>
            <person name="Dahlstrom K.M."/>
            <person name="Newman D.K."/>
        </authorList>
    </citation>
    <scope>NUCLEOTIDE SEQUENCE [LARGE SCALE GENOMIC DNA]</scope>
    <source>
        <strain evidence="2 3">Pe01</strain>
    </source>
</reference>
<dbReference type="EMBL" id="CP080096">
    <property type="protein sequence ID" value="QYD72975.1"/>
    <property type="molecule type" value="Genomic_DNA"/>
</dbReference>
<feature type="domain" description="DUF5636" evidence="1">
    <location>
        <begin position="38"/>
        <end position="163"/>
    </location>
</feature>
<dbReference type="Proteomes" id="UP000826462">
    <property type="component" value="Chromosome 2"/>
</dbReference>
<dbReference type="RefSeq" id="WP_219802478.1">
    <property type="nucleotide sequence ID" value="NZ_CP080096.1"/>
</dbReference>
<protein>
    <recommendedName>
        <fullName evidence="1">DUF5636 domain-containing protein</fullName>
    </recommendedName>
</protein>
<organism evidence="2 3">
    <name type="scientific">Paraburkholderia edwinii</name>
    <dbReference type="NCBI Taxonomy" id="2861782"/>
    <lineage>
        <taxon>Bacteria</taxon>
        <taxon>Pseudomonadati</taxon>
        <taxon>Pseudomonadota</taxon>
        <taxon>Betaproteobacteria</taxon>
        <taxon>Burkholderiales</taxon>
        <taxon>Burkholderiaceae</taxon>
        <taxon>Paraburkholderia</taxon>
    </lineage>
</organism>
<keyword evidence="3" id="KW-1185">Reference proteome</keyword>
<accession>A0ABX8UVE2</accession>
<evidence type="ECO:0000313" key="2">
    <source>
        <dbReference type="EMBL" id="QYD72975.1"/>
    </source>
</evidence>
<gene>
    <name evidence="2" type="ORF">KZJ38_25185</name>
</gene>
<proteinExistence type="predicted"/>
<dbReference type="Pfam" id="PF18686">
    <property type="entry name" value="DUF5636"/>
    <property type="match status" value="1"/>
</dbReference>
<dbReference type="InterPro" id="IPR040708">
    <property type="entry name" value="DUF5636"/>
</dbReference>
<evidence type="ECO:0000313" key="3">
    <source>
        <dbReference type="Proteomes" id="UP000826462"/>
    </source>
</evidence>
<evidence type="ECO:0000259" key="1">
    <source>
        <dbReference type="Pfam" id="PF18686"/>
    </source>
</evidence>
<sequence length="327" mass="37406">MTTLEKLMTEMRFVLTEKKPNEDRKRAPQTEIDRESEMKDYACIYDFLENKQKFEPALSRLSALMWSHYRMMTLQDSQAPLGKSIPTGNLFTRALGLVAHQHGFTFQQGLAAETDFNTVPISVKLTKSDPYIGYLIRHKLFWKDVIATDHGEHSHSLQWLVLARELSGRTTSVISDLYARTVDYYAFKDEVLGVNLWQFLVDCFPLDGGGTRDAAGSLLTDSYRAPNNVTRHLIGYANNLKPLKGHFISDYFCRRYKKRGWVELKGSSVNFKAFEQSEGNADWVRGTTKFNEARLKRTGLAHDNAFSSRVGHEVVYHQAPGKLYMSD</sequence>
<name>A0ABX8UVE2_9BURK</name>